<accession>A0A8H6CHA6</accession>
<keyword evidence="2" id="KW-1185">Reference proteome</keyword>
<evidence type="ECO:0000313" key="1">
    <source>
        <dbReference type="EMBL" id="KAF6223209.1"/>
    </source>
</evidence>
<dbReference type="RefSeq" id="XP_037152426.1">
    <property type="nucleotide sequence ID" value="XM_037290991.1"/>
</dbReference>
<gene>
    <name evidence="1" type="ORF">HO133_000051</name>
</gene>
<protein>
    <submittedName>
        <fullName evidence="1">Uncharacterized protein</fullName>
    </submittedName>
</protein>
<dbReference type="AlphaFoldDB" id="A0A8H6CHA6"/>
<evidence type="ECO:0000313" key="2">
    <source>
        <dbReference type="Proteomes" id="UP000593566"/>
    </source>
</evidence>
<comment type="caution">
    <text evidence="1">The sequence shown here is derived from an EMBL/GenBank/DDBJ whole genome shotgun (WGS) entry which is preliminary data.</text>
</comment>
<dbReference type="Proteomes" id="UP000593566">
    <property type="component" value="Unassembled WGS sequence"/>
</dbReference>
<name>A0A8H6CHA6_9LECA</name>
<reference evidence="1 2" key="1">
    <citation type="journal article" date="2020" name="Genomics">
        <title>Complete, high-quality genomes from long-read metagenomic sequencing of two wolf lichen thalli reveals enigmatic genome architecture.</title>
        <authorList>
            <person name="McKenzie S.K."/>
            <person name="Walston R.F."/>
            <person name="Allen J.L."/>
        </authorList>
    </citation>
    <scope>NUCLEOTIDE SEQUENCE [LARGE SCALE GENOMIC DNA]</scope>
    <source>
        <strain evidence="1">WasteWater1</strain>
    </source>
</reference>
<proteinExistence type="predicted"/>
<sequence length="153" mass="16865">MSLLDPRLPSNSRLVLCHAHSAWAKYSGDVSGVYDKAENTFTSTRLLEHTLLKDVGTERAIANATITLFRERTQLWTLVENEGRYLRVDMEFAGSPARSARVCGKMVTGDDVLGAVQLSREEELRLGIGGRSGLGNRIDMSGAIILDVPQFRT</sequence>
<dbReference type="GeneID" id="59328470"/>
<dbReference type="EMBL" id="JACCJB010000010">
    <property type="protein sequence ID" value="KAF6223209.1"/>
    <property type="molecule type" value="Genomic_DNA"/>
</dbReference>
<organism evidence="1 2">
    <name type="scientific">Letharia lupina</name>
    <dbReference type="NCBI Taxonomy" id="560253"/>
    <lineage>
        <taxon>Eukaryota</taxon>
        <taxon>Fungi</taxon>
        <taxon>Dikarya</taxon>
        <taxon>Ascomycota</taxon>
        <taxon>Pezizomycotina</taxon>
        <taxon>Lecanoromycetes</taxon>
        <taxon>OSLEUM clade</taxon>
        <taxon>Lecanoromycetidae</taxon>
        <taxon>Lecanorales</taxon>
        <taxon>Lecanorineae</taxon>
        <taxon>Parmeliaceae</taxon>
        <taxon>Letharia</taxon>
    </lineage>
</organism>